<dbReference type="PRINTS" id="PR00507">
    <property type="entry name" value="N12N6MTFRASE"/>
</dbReference>
<evidence type="ECO:0000256" key="2">
    <source>
        <dbReference type="SAM" id="Coils"/>
    </source>
</evidence>
<dbReference type="SUPFAM" id="SSF53335">
    <property type="entry name" value="S-adenosyl-L-methionine-dependent methyltransferases"/>
    <property type="match status" value="1"/>
</dbReference>
<dbReference type="GO" id="GO:0032259">
    <property type="term" value="P:methylation"/>
    <property type="evidence" value="ECO:0007669"/>
    <property type="project" value="UniProtKB-KW"/>
</dbReference>
<dbReference type="SUPFAM" id="SSF52540">
    <property type="entry name" value="P-loop containing nucleoside triphosphate hydrolases"/>
    <property type="match status" value="2"/>
</dbReference>
<reference evidence="6" key="1">
    <citation type="submission" date="2018-11" db="EMBL/GenBank/DDBJ databases">
        <title>Proposal to divide the Flavobacteriaceae and reorganize its genera based on Amino Acid Identity values calculated from whole genome sequences.</title>
        <authorList>
            <person name="Nicholson A.C."/>
            <person name="Gulvik C.A."/>
            <person name="Whitney A.M."/>
            <person name="Humrighouse B.W."/>
            <person name="Bell M."/>
            <person name="Holmes B."/>
            <person name="Steigerwalt A.G."/>
            <person name="Villarma A."/>
            <person name="Sheth M."/>
            <person name="Batra D."/>
            <person name="Pryor J."/>
            <person name="Bernardet J.-F."/>
            <person name="Hugo C."/>
            <person name="Kampfer P."/>
            <person name="Newman J."/>
            <person name="McQuiston J.R."/>
        </authorList>
    </citation>
    <scope>NUCLEOTIDE SEQUENCE [LARGE SCALE GENOMIC DNA]</scope>
    <source>
        <strain evidence="6">G0229</strain>
    </source>
</reference>
<proteinExistence type="inferred from homology"/>
<feature type="domain" description="Helicase C-terminal" evidence="4">
    <location>
        <begin position="1355"/>
        <end position="1534"/>
    </location>
</feature>
<sequence>MGFSKRFHLQQNIDALRIVFKLEKEKRQATVGERLLMMQYSGFGGLKFVLNPIENEIDINNWRKTEHDLFPITQELHQLLKENSEDDKQYRRYVDSMKSSVLTAFYTPPKVIDAISSALRDSGLQIDKFLEPSAGIGSFIQSFSENKKASVTAYEKDLLTGKILKQLYPDSNIRISGFEEIPEKEQNSYDVIASNIPFGDTSVFDLSYSRSKESAKVQAARSIHNYFFLKGVNMLREGGLLAYITSQGILNSPKNEPIRRALMQDNNLISVVRLPNNLFTEYAGTEVGSDLIILQKNTAKQSLTEREDLFCQSRQTEYNTPGNSLFQDSKRIVHTDRKLDTDPYGQPALIYTHKSGVEGIAQDLKQMLTDDFGKHLNLNLYKGELNDEPALQIPVTPTPTVTPLVIEPVTIQPEIQSLSVPIINRESPHELKQLSIFDLFENANEPVMVAAPFKRTTQVKRQSTNKRRGAIGRQPDLFSSAMQRPYTPPVINKAPNGNTSINGKKQEAIGDLFSQINGNGQADKPAVPDTIPEPAPYSGELQSYHRNDCLVVDNGWVGHLQDVDTSEGTAIFHPLALPILQKARAEAYIAVRDVYQDLYNKEAKFQTEYKEERETLNRLYDAFVKRYGNFNSTDNIKLIKTDSSGKEIPYLERVVGGVVHKADIFSRPVSFSTLTIATDNPEEALAASLNKYGSVDLDYMSEISGMTDDALKEALHGRIYYNPLQKEYEISERWIAGNVVEKAQEVQNYIESNPNDTEAKTSFTVLEEARPRRIEFEELDFNLGERWIPTGIYARFASHLFDTDVLVHYSESSDDFSVKCDRKNLHIWEKYAVKAESRTFDGIALLKHALVNTTPDITKKVMVGDQEVKVRDMEAIQMTNTKIDEIRTAFTEWLHAQNDEFKSRLTDQYNDTFNCFVRPNYDGTHQDFPGLDRKALGIEDLYSSQKDTVWMIKLNNGAICDHEVGAGKTLVMCTAAQEMKRLGLAHKPMIIGLKSNVHEIAEAYRAAYPHAKILFPGKEDFTPQKRLRIFGDIKNNDWDCVILTHDQFGMIPQSPEMQKEILQIELDSVERNLDALQSQGKEVTRGMLAGVIKRKENLEVKLKTLQHDIDNRKDDVVDFKMMGIDHLFVDESHQFKNLMFNTRHSRVAGLGNVDGSLKAMNLLFAIRTIQERINADMGATFLSGTTISNSLTELYLLFKYLRPRAMEKQGIHSFDAWAAIYARKTTDYEFSVANNIVAKERFRYFIKVPELAQFYSEITDYRTAKDVGIDRPNKNEILYNIPPTPDQSAFIQKLMDFAKTGNAELLGRPPLSQSEEKAKMLIATDYARKMSLDMRMVNGGYEDHPDSKASHCAATIAKYYNQYNAQKGTQFVFSDLGTYKPNEWNVYSEIKRKLVEDHSLPAHEVRFIQEAKNDKQRKELIKGMNEGKIRVLFGSTSMLGTGVNAQKRAVAVHHLDTPWRPSDLAQRDGRAVRKGNEIAKFFAENKVDVIIYAVEKSLDSYKFNLLYNKQLFIDQLKNNNLGKRTIDEGSMDEKAGMNFSEYVAILSGNTDLLDKAKLEKQIAGLESEKQAFNRSKYSAKYKLEDYTAELDKAQSRFDRMSLDWNNLQGRIHNHSDGTTLNPVQLDGLSSNADIKQIGSKLNQLADKSRTGGDYEEIGSLYGFQLLVKTEMSQKDGLDIRVNRFLVQGEGNIKYTYNNGIIAKDEKLAAMNFLNALEKLPSYIEQEQKKIVEIQKDLPVLQEVINGTWSKETRLSELKTELAAVERKIQLSITPETKGEPVEQVEKQKETPNNSESIIRTKGIHLPRGVL</sequence>
<feature type="region of interest" description="Disordered" evidence="3">
    <location>
        <begin position="1775"/>
        <end position="1795"/>
    </location>
</feature>
<dbReference type="PROSITE" id="PS51194">
    <property type="entry name" value="HELICASE_CTER"/>
    <property type="match status" value="1"/>
</dbReference>
<dbReference type="GeneID" id="99063516"/>
<feature type="coiled-coil region" evidence="2">
    <location>
        <begin position="1555"/>
        <end position="1603"/>
    </location>
</feature>
<evidence type="ECO:0000313" key="5">
    <source>
        <dbReference type="EMBL" id="AZB23427.1"/>
    </source>
</evidence>
<organism evidence="5 6">
    <name type="scientific">Chryseobacterium bernardetii</name>
    <dbReference type="NCBI Taxonomy" id="1241978"/>
    <lineage>
        <taxon>Bacteria</taxon>
        <taxon>Pseudomonadati</taxon>
        <taxon>Bacteroidota</taxon>
        <taxon>Flavobacteriia</taxon>
        <taxon>Flavobacteriales</taxon>
        <taxon>Weeksellaceae</taxon>
        <taxon>Chryseobacterium group</taxon>
        <taxon>Chryseobacterium</taxon>
    </lineage>
</organism>
<comment type="similarity">
    <text evidence="1">Belongs to the N(4)/N(6)-methyltransferase family.</text>
</comment>
<evidence type="ECO:0000256" key="3">
    <source>
        <dbReference type="SAM" id="MobiDB-lite"/>
    </source>
</evidence>
<evidence type="ECO:0000259" key="4">
    <source>
        <dbReference type="PROSITE" id="PS51194"/>
    </source>
</evidence>
<accession>A0A3G6T6H7</accession>
<dbReference type="InterPro" id="IPR003356">
    <property type="entry name" value="DNA_methylase_A-5"/>
</dbReference>
<keyword evidence="5" id="KW-0489">Methyltransferase</keyword>
<dbReference type="Gene3D" id="3.40.50.300">
    <property type="entry name" value="P-loop containing nucleotide triphosphate hydrolases"/>
    <property type="match status" value="2"/>
</dbReference>
<keyword evidence="2" id="KW-0175">Coiled coil</keyword>
<dbReference type="PANTHER" id="PTHR41313">
    <property type="entry name" value="ADENINE-SPECIFIC METHYLTRANSFERASE"/>
    <property type="match status" value="1"/>
</dbReference>
<gene>
    <name evidence="5" type="ORF">EG339_01700</name>
</gene>
<dbReference type="InterPro" id="IPR001650">
    <property type="entry name" value="Helicase_C-like"/>
</dbReference>
<evidence type="ECO:0000256" key="1">
    <source>
        <dbReference type="ARBA" id="ARBA00006594"/>
    </source>
</evidence>
<dbReference type="Proteomes" id="UP000271193">
    <property type="component" value="Chromosome"/>
</dbReference>
<dbReference type="GO" id="GO:0003677">
    <property type="term" value="F:DNA binding"/>
    <property type="evidence" value="ECO:0007669"/>
    <property type="project" value="InterPro"/>
</dbReference>
<dbReference type="PANTHER" id="PTHR41313:SF1">
    <property type="entry name" value="DNA METHYLASE ADENINE-SPECIFIC DOMAIN-CONTAINING PROTEIN"/>
    <property type="match status" value="1"/>
</dbReference>
<dbReference type="InterPro" id="IPR029063">
    <property type="entry name" value="SAM-dependent_MTases_sf"/>
</dbReference>
<feature type="compositionally biased region" description="Basic and acidic residues" evidence="3">
    <location>
        <begin position="1776"/>
        <end position="1789"/>
    </location>
</feature>
<evidence type="ECO:0000313" key="6">
    <source>
        <dbReference type="Proteomes" id="UP000271193"/>
    </source>
</evidence>
<dbReference type="EMBL" id="CP033932">
    <property type="protein sequence ID" value="AZB23427.1"/>
    <property type="molecule type" value="Genomic_DNA"/>
</dbReference>
<dbReference type="Pfam" id="PF00271">
    <property type="entry name" value="Helicase_C"/>
    <property type="match status" value="1"/>
</dbReference>
<dbReference type="InterPro" id="IPR052933">
    <property type="entry name" value="DNA_Protect_Modify"/>
</dbReference>
<dbReference type="InterPro" id="IPR027417">
    <property type="entry name" value="P-loop_NTPase"/>
</dbReference>
<dbReference type="GO" id="GO:0008170">
    <property type="term" value="F:N-methyltransferase activity"/>
    <property type="evidence" value="ECO:0007669"/>
    <property type="project" value="InterPro"/>
</dbReference>
<name>A0A3G6T6H7_9FLAO</name>
<feature type="coiled-coil region" evidence="2">
    <location>
        <begin position="1059"/>
        <end position="1115"/>
    </location>
</feature>
<dbReference type="CDD" id="cd02440">
    <property type="entry name" value="AdoMet_MTases"/>
    <property type="match status" value="1"/>
</dbReference>
<dbReference type="KEGG" id="cben:EG339_01700"/>
<keyword evidence="6" id="KW-1185">Reference proteome</keyword>
<protein>
    <submittedName>
        <fullName evidence="5">DNA methylase</fullName>
    </submittedName>
</protein>
<dbReference type="Pfam" id="PF02384">
    <property type="entry name" value="N6_Mtase"/>
    <property type="match status" value="1"/>
</dbReference>
<keyword evidence="5" id="KW-0808">Transferase</keyword>
<dbReference type="Gene3D" id="3.40.50.150">
    <property type="entry name" value="Vaccinia Virus protein VP39"/>
    <property type="match status" value="1"/>
</dbReference>
<dbReference type="RefSeq" id="WP_123868579.1">
    <property type="nucleotide sequence ID" value="NZ_CP033932.1"/>
</dbReference>
<dbReference type="SMART" id="SM00490">
    <property type="entry name" value="HELICc"/>
    <property type="match status" value="1"/>
</dbReference>